<keyword evidence="6" id="KW-1185">Reference proteome</keyword>
<evidence type="ECO:0000256" key="3">
    <source>
        <dbReference type="ARBA" id="ARBA00034315"/>
    </source>
</evidence>
<proteinExistence type="inferred from homology"/>
<dbReference type="InterPro" id="IPR046876">
    <property type="entry name" value="Prok_STING"/>
</dbReference>
<protein>
    <recommendedName>
        <fullName evidence="4">Prokaryotic STING domain-containing protein</fullName>
    </recommendedName>
</protein>
<name>A0A7W6GV09_9RHOB</name>
<evidence type="ECO:0000313" key="6">
    <source>
        <dbReference type="Proteomes" id="UP000541426"/>
    </source>
</evidence>
<dbReference type="AlphaFoldDB" id="A0A7W6GV09"/>
<dbReference type="Proteomes" id="UP000541426">
    <property type="component" value="Unassembled WGS sequence"/>
</dbReference>
<comment type="caution">
    <text evidence="5">The sequence shown here is derived from an EMBL/GenBank/DDBJ whole genome shotgun (WGS) entry which is preliminary data.</text>
</comment>
<dbReference type="Gene3D" id="3.40.50.450">
    <property type="match status" value="1"/>
</dbReference>
<feature type="domain" description="Prokaryotic STING" evidence="4">
    <location>
        <begin position="177"/>
        <end position="320"/>
    </location>
</feature>
<dbReference type="GO" id="GO:0051607">
    <property type="term" value="P:defense response to virus"/>
    <property type="evidence" value="ECO:0007669"/>
    <property type="project" value="UniProtKB-KW"/>
</dbReference>
<organism evidence="5 6">
    <name type="scientific">Sagittula marina</name>
    <dbReference type="NCBI Taxonomy" id="943940"/>
    <lineage>
        <taxon>Bacteria</taxon>
        <taxon>Pseudomonadati</taxon>
        <taxon>Pseudomonadota</taxon>
        <taxon>Alphaproteobacteria</taxon>
        <taxon>Rhodobacterales</taxon>
        <taxon>Roseobacteraceae</taxon>
        <taxon>Sagittula</taxon>
    </lineage>
</organism>
<dbReference type="EMBL" id="JACIEJ010000021">
    <property type="protein sequence ID" value="MBB3988367.1"/>
    <property type="molecule type" value="Genomic_DNA"/>
</dbReference>
<keyword evidence="2" id="KW-0051">Antiviral defense</keyword>
<dbReference type="RefSeq" id="WP_183970144.1">
    <property type="nucleotide sequence ID" value="NZ_BAABBZ010000046.1"/>
</dbReference>
<dbReference type="Pfam" id="PF20300">
    <property type="entry name" value="prok_STING"/>
    <property type="match status" value="1"/>
</dbReference>
<evidence type="ECO:0000256" key="1">
    <source>
        <dbReference type="ARBA" id="ARBA00022741"/>
    </source>
</evidence>
<comment type="similarity">
    <text evidence="3">In the C-terminal section; belongs to the bacterial STING family.</text>
</comment>
<keyword evidence="1" id="KW-0547">Nucleotide-binding</keyword>
<evidence type="ECO:0000256" key="2">
    <source>
        <dbReference type="ARBA" id="ARBA00023118"/>
    </source>
</evidence>
<evidence type="ECO:0000313" key="5">
    <source>
        <dbReference type="EMBL" id="MBB3988367.1"/>
    </source>
</evidence>
<reference evidence="5 6" key="1">
    <citation type="submission" date="2020-08" db="EMBL/GenBank/DDBJ databases">
        <title>Genomic Encyclopedia of Type Strains, Phase IV (KMG-IV): sequencing the most valuable type-strain genomes for metagenomic binning, comparative biology and taxonomic classification.</title>
        <authorList>
            <person name="Goeker M."/>
        </authorList>
    </citation>
    <scope>NUCLEOTIDE SEQUENCE [LARGE SCALE GENOMIC DNA]</scope>
    <source>
        <strain evidence="5 6">DSM 102235</strain>
    </source>
</reference>
<accession>A0A7W6GV09</accession>
<sequence length="367" mass="40596">MREPFDIFIGGPMGGTQQDAHGLPFADHIQRLKAAVERAATEIVHENGAPNIKIYTPELDDSGMITSRVFGILDTAELGIMDVSAGSPSVMYELAMLHALGIPTIPVVMADKDGSPQSSFYLQGTYQAVVESFEEDVLFAKLMPMIKTVIFGDDAGMNPAANPMSEYYGLPLVEASASTGLATGYFHNFMRHILKANGGVFDFIEDEVFKMVVIRPRDLEEAEGLSQVVQRKLKSFDIDVELIGERDGKVYQDREQARGKMLVFRAGGYLFDTPAPLAAQNKSPRMKRIRLMAERAKTDAANAAVQKFEQRMIDDFMATLARLPQDYPGSVSRRLGVATIKDFVRMVLVSLGREIPDDFDRRFGVPD</sequence>
<gene>
    <name evidence="5" type="ORF">GGQ68_004724</name>
</gene>
<dbReference type="GO" id="GO:0000166">
    <property type="term" value="F:nucleotide binding"/>
    <property type="evidence" value="ECO:0007669"/>
    <property type="project" value="UniProtKB-KW"/>
</dbReference>
<evidence type="ECO:0000259" key="4">
    <source>
        <dbReference type="Pfam" id="PF20300"/>
    </source>
</evidence>